<evidence type="ECO:0000313" key="4">
    <source>
        <dbReference type="EMBL" id="KAE9459850.1"/>
    </source>
</evidence>
<proteinExistence type="inferred from homology"/>
<evidence type="ECO:0008006" key="6">
    <source>
        <dbReference type="Google" id="ProtNLM"/>
    </source>
</evidence>
<feature type="signal peptide" evidence="3">
    <location>
        <begin position="1"/>
        <end position="21"/>
    </location>
</feature>
<dbReference type="PANTHER" id="PTHR10353:SF318">
    <property type="entry name" value="BETA-GLUCOSIDASE 31-RELATED"/>
    <property type="match status" value="1"/>
</dbReference>
<dbReference type="GO" id="GO:0008422">
    <property type="term" value="F:beta-glucosidase activity"/>
    <property type="evidence" value="ECO:0007669"/>
    <property type="project" value="TreeGrafter"/>
</dbReference>
<protein>
    <recommendedName>
        <fullName evidence="6">Beta-glucosidase</fullName>
    </recommendedName>
</protein>
<dbReference type="OrthoDB" id="65569at2759"/>
<evidence type="ECO:0000256" key="1">
    <source>
        <dbReference type="ARBA" id="ARBA00010838"/>
    </source>
</evidence>
<dbReference type="SUPFAM" id="SSF51445">
    <property type="entry name" value="(Trans)glycosidases"/>
    <property type="match status" value="1"/>
</dbReference>
<keyword evidence="3" id="KW-0732">Signal</keyword>
<sequence>MALRGYLFWGLLVLLMINSWGHDSVATRVSSSYNRTSFPADFVFGTASSAYQEDVQLMKFMGMDAFRFSISWARILPRGKLSGGVNKEGVAFYNNLINELISNGLKPFITLFHWDLPQALEDEYGGFLSPRIVTDFVDFAEFCYKEFGDRVKHWITLNEPWTFAFLGYDLGSLAPGRCSAWRNNDCPAGDSATEPYIVGHHMLLCHGVAAKVYKEKYLVRPQ</sequence>
<accession>A0A6A4LP95</accession>
<evidence type="ECO:0000256" key="2">
    <source>
        <dbReference type="RuleBase" id="RU003690"/>
    </source>
</evidence>
<feature type="chain" id="PRO_5025665585" description="Beta-glucosidase" evidence="3">
    <location>
        <begin position="22"/>
        <end position="222"/>
    </location>
</feature>
<dbReference type="PANTHER" id="PTHR10353">
    <property type="entry name" value="GLYCOSYL HYDROLASE"/>
    <property type="match status" value="1"/>
</dbReference>
<keyword evidence="5" id="KW-1185">Reference proteome</keyword>
<comment type="caution">
    <text evidence="4">The sequence shown here is derived from an EMBL/GenBank/DDBJ whole genome shotgun (WGS) entry which is preliminary data.</text>
</comment>
<reference evidence="4 5" key="1">
    <citation type="journal article" date="2019" name="Genome Biol. Evol.">
        <title>The Rhododendron genome and chromosomal organization provide insight into shared whole-genome duplications across the heath family (Ericaceae).</title>
        <authorList>
            <person name="Soza V.L."/>
            <person name="Lindsley D."/>
            <person name="Waalkes A."/>
            <person name="Ramage E."/>
            <person name="Patwardhan R.P."/>
            <person name="Burton J.N."/>
            <person name="Adey A."/>
            <person name="Kumar A."/>
            <person name="Qiu R."/>
            <person name="Shendure J."/>
            <person name="Hall B."/>
        </authorList>
    </citation>
    <scope>NUCLEOTIDE SEQUENCE [LARGE SCALE GENOMIC DNA]</scope>
    <source>
        <strain evidence="4">RSF 1966-606</strain>
    </source>
</reference>
<comment type="similarity">
    <text evidence="1 2">Belongs to the glycosyl hydrolase 1 family.</text>
</comment>
<feature type="non-terminal residue" evidence="4">
    <location>
        <position position="1"/>
    </location>
</feature>
<dbReference type="Pfam" id="PF00232">
    <property type="entry name" value="Glyco_hydro_1"/>
    <property type="match status" value="1"/>
</dbReference>
<dbReference type="InterPro" id="IPR017853">
    <property type="entry name" value="GH"/>
</dbReference>
<gene>
    <name evidence="4" type="ORF">C3L33_08250</name>
</gene>
<dbReference type="GO" id="GO:0005975">
    <property type="term" value="P:carbohydrate metabolic process"/>
    <property type="evidence" value="ECO:0007669"/>
    <property type="project" value="InterPro"/>
</dbReference>
<dbReference type="AlphaFoldDB" id="A0A6A4LP95"/>
<dbReference type="InterPro" id="IPR001360">
    <property type="entry name" value="Glyco_hydro_1"/>
</dbReference>
<evidence type="ECO:0000313" key="5">
    <source>
        <dbReference type="Proteomes" id="UP000428333"/>
    </source>
</evidence>
<organism evidence="4 5">
    <name type="scientific">Rhododendron williamsianum</name>
    <dbReference type="NCBI Taxonomy" id="262921"/>
    <lineage>
        <taxon>Eukaryota</taxon>
        <taxon>Viridiplantae</taxon>
        <taxon>Streptophyta</taxon>
        <taxon>Embryophyta</taxon>
        <taxon>Tracheophyta</taxon>
        <taxon>Spermatophyta</taxon>
        <taxon>Magnoliopsida</taxon>
        <taxon>eudicotyledons</taxon>
        <taxon>Gunneridae</taxon>
        <taxon>Pentapetalae</taxon>
        <taxon>asterids</taxon>
        <taxon>Ericales</taxon>
        <taxon>Ericaceae</taxon>
        <taxon>Ericoideae</taxon>
        <taxon>Rhodoreae</taxon>
        <taxon>Rhododendron</taxon>
    </lineage>
</organism>
<dbReference type="Gene3D" id="3.20.20.80">
    <property type="entry name" value="Glycosidases"/>
    <property type="match status" value="1"/>
</dbReference>
<evidence type="ECO:0000256" key="3">
    <source>
        <dbReference type="SAM" id="SignalP"/>
    </source>
</evidence>
<dbReference type="EMBL" id="QEFC01001156">
    <property type="protein sequence ID" value="KAE9459850.1"/>
    <property type="molecule type" value="Genomic_DNA"/>
</dbReference>
<dbReference type="Proteomes" id="UP000428333">
    <property type="component" value="Linkage Group LG05"/>
</dbReference>
<name>A0A6A4LP95_9ERIC</name>